<dbReference type="NCBIfam" id="TIGR04560">
    <property type="entry name" value="ribo_THX"/>
    <property type="match status" value="1"/>
</dbReference>
<organism evidence="4 5">
    <name type="scientific">Algibacter agarivorans</name>
    <dbReference type="NCBI Taxonomy" id="1109741"/>
    <lineage>
        <taxon>Bacteria</taxon>
        <taxon>Pseudomonadati</taxon>
        <taxon>Bacteroidota</taxon>
        <taxon>Flavobacteriia</taxon>
        <taxon>Flavobacteriales</taxon>
        <taxon>Flavobacteriaceae</taxon>
        <taxon>Algibacter</taxon>
    </lineage>
</organism>
<evidence type="ECO:0000313" key="4">
    <source>
        <dbReference type="EMBL" id="GAA4936577.1"/>
    </source>
</evidence>
<dbReference type="Pfam" id="PF17070">
    <property type="entry name" value="Thx"/>
    <property type="match status" value="1"/>
</dbReference>
<evidence type="ECO:0000313" key="5">
    <source>
        <dbReference type="Proteomes" id="UP001501302"/>
    </source>
</evidence>
<dbReference type="InterPro" id="IPR031414">
    <property type="entry name" value="Ribosomal_bTHX"/>
</dbReference>
<comment type="similarity">
    <text evidence="1">Belongs to the bacterial ribosomal protein bTHX family.</text>
</comment>
<dbReference type="InterPro" id="IPR030826">
    <property type="entry name" value="Ribosomal_bTHX/bTHXc/bTHXm"/>
</dbReference>
<dbReference type="EMBL" id="BAABJJ010000009">
    <property type="protein sequence ID" value="GAA4936577.1"/>
    <property type="molecule type" value="Genomic_DNA"/>
</dbReference>
<keyword evidence="2" id="KW-0689">Ribosomal protein</keyword>
<comment type="caution">
    <text evidence="4">The sequence shown here is derived from an EMBL/GenBank/DDBJ whole genome shotgun (WGS) entry which is preliminary data.</text>
</comment>
<sequence length="52" mass="5970">MYQIKLKIMGKGDKKTKRGKINRGTFGARRPRVKKRRSIETKIGIGNKAKVK</sequence>
<name>A0ABP9GBC8_9FLAO</name>
<evidence type="ECO:0008006" key="6">
    <source>
        <dbReference type="Google" id="ProtNLM"/>
    </source>
</evidence>
<dbReference type="Proteomes" id="UP001501302">
    <property type="component" value="Unassembled WGS sequence"/>
</dbReference>
<protein>
    <recommendedName>
        <fullName evidence="6">30S ribosomal protein THX</fullName>
    </recommendedName>
</protein>
<gene>
    <name evidence="4" type="ORF">GCM10023314_06150</name>
</gene>
<proteinExistence type="inferred from homology"/>
<evidence type="ECO:0000256" key="2">
    <source>
        <dbReference type="ARBA" id="ARBA00022980"/>
    </source>
</evidence>
<keyword evidence="5" id="KW-1185">Reference proteome</keyword>
<evidence type="ECO:0000256" key="3">
    <source>
        <dbReference type="ARBA" id="ARBA00023274"/>
    </source>
</evidence>
<accession>A0ABP9GBC8</accession>
<reference evidence="5" key="1">
    <citation type="journal article" date="2019" name="Int. J. Syst. Evol. Microbiol.">
        <title>The Global Catalogue of Microorganisms (GCM) 10K type strain sequencing project: providing services to taxonomists for standard genome sequencing and annotation.</title>
        <authorList>
            <consortium name="The Broad Institute Genomics Platform"/>
            <consortium name="The Broad Institute Genome Sequencing Center for Infectious Disease"/>
            <person name="Wu L."/>
            <person name="Ma J."/>
        </authorList>
    </citation>
    <scope>NUCLEOTIDE SEQUENCE [LARGE SCALE GENOMIC DNA]</scope>
    <source>
        <strain evidence="5">JCM 18285</strain>
    </source>
</reference>
<evidence type="ECO:0000256" key="1">
    <source>
        <dbReference type="ARBA" id="ARBA00010834"/>
    </source>
</evidence>
<keyword evidence="3" id="KW-0687">Ribonucleoprotein</keyword>